<protein>
    <submittedName>
        <fullName evidence="2">Uncharacterized protein</fullName>
    </submittedName>
</protein>
<dbReference type="EMBL" id="LAZR01008677">
    <property type="protein sequence ID" value="KKM77211.1"/>
    <property type="molecule type" value="Genomic_DNA"/>
</dbReference>
<keyword evidence="1" id="KW-1133">Transmembrane helix</keyword>
<reference evidence="2" key="1">
    <citation type="journal article" date="2015" name="Nature">
        <title>Complex archaea that bridge the gap between prokaryotes and eukaryotes.</title>
        <authorList>
            <person name="Spang A."/>
            <person name="Saw J.H."/>
            <person name="Jorgensen S.L."/>
            <person name="Zaremba-Niedzwiedzka K."/>
            <person name="Martijn J."/>
            <person name="Lind A.E."/>
            <person name="van Eijk R."/>
            <person name="Schleper C."/>
            <person name="Guy L."/>
            <person name="Ettema T.J."/>
        </authorList>
    </citation>
    <scope>NUCLEOTIDE SEQUENCE</scope>
</reference>
<name>A0A0F9KR12_9ZZZZ</name>
<proteinExistence type="predicted"/>
<evidence type="ECO:0000313" key="2">
    <source>
        <dbReference type="EMBL" id="KKM77211.1"/>
    </source>
</evidence>
<comment type="caution">
    <text evidence="2">The sequence shown here is derived from an EMBL/GenBank/DDBJ whole genome shotgun (WGS) entry which is preliminary data.</text>
</comment>
<sequence>MKRHAGLNLIEVLIIIAIIVVLVVVVVKTTGCAEKAAETSTTGVKKATVKVKTQASGLTIEQENIKRRLQVDNVPGSIKHLYVISAYSGQVIVYSTVRGKVTSSGKRLSPYQVAAADGQSVSQEHLGILVTANGYKKRTPEVLQDDGTYGSSSPYLYWWDTKGIYHQHYVSGGQIIHISDQPLAVKSIIINMELATK</sequence>
<keyword evidence="1" id="KW-0472">Membrane</keyword>
<dbReference type="AlphaFoldDB" id="A0A0F9KR12"/>
<organism evidence="2">
    <name type="scientific">marine sediment metagenome</name>
    <dbReference type="NCBI Taxonomy" id="412755"/>
    <lineage>
        <taxon>unclassified sequences</taxon>
        <taxon>metagenomes</taxon>
        <taxon>ecological metagenomes</taxon>
    </lineage>
</organism>
<gene>
    <name evidence="2" type="ORF">LCGC14_1372270</name>
</gene>
<accession>A0A0F9KR12</accession>
<evidence type="ECO:0000256" key="1">
    <source>
        <dbReference type="SAM" id="Phobius"/>
    </source>
</evidence>
<feature type="transmembrane region" description="Helical" evidence="1">
    <location>
        <begin position="7"/>
        <end position="27"/>
    </location>
</feature>
<keyword evidence="1" id="KW-0812">Transmembrane</keyword>